<dbReference type="Pfam" id="PF04290">
    <property type="entry name" value="DctQ"/>
    <property type="match status" value="1"/>
</dbReference>
<dbReference type="InterPro" id="IPR055348">
    <property type="entry name" value="DctQ"/>
</dbReference>
<dbReference type="PANTHER" id="PTHR35011">
    <property type="entry name" value="2,3-DIKETO-L-GULONATE TRAP TRANSPORTER SMALL PERMEASE PROTEIN YIAM"/>
    <property type="match status" value="1"/>
</dbReference>
<evidence type="ECO:0000256" key="2">
    <source>
        <dbReference type="ARBA" id="ARBA00022448"/>
    </source>
</evidence>
<dbReference type="PANTHER" id="PTHR35011:SF2">
    <property type="entry name" value="2,3-DIKETO-L-GULONATE TRAP TRANSPORTER SMALL PERMEASE PROTEIN YIAM"/>
    <property type="match status" value="1"/>
</dbReference>
<feature type="transmembrane region" description="Helical" evidence="9">
    <location>
        <begin position="44"/>
        <end position="62"/>
    </location>
</feature>
<reference evidence="11 12" key="1">
    <citation type="submission" date="2018-03" db="EMBL/GenBank/DDBJ databases">
        <title>Genomic Encyclopedia of Type Strains, Phase III (KMG-III): the genomes of soil and plant-associated and newly described type strains.</title>
        <authorList>
            <person name="Whitman W."/>
        </authorList>
    </citation>
    <scope>NUCLEOTIDE SEQUENCE [LARGE SCALE GENOMIC DNA]</scope>
    <source>
        <strain evidence="11 12">CGMCC 1.12259</strain>
    </source>
</reference>
<protein>
    <submittedName>
        <fullName evidence="11">TRAP-type C4-dicarboxylate transport system permease small subunit</fullName>
    </submittedName>
</protein>
<evidence type="ECO:0000256" key="9">
    <source>
        <dbReference type="SAM" id="Phobius"/>
    </source>
</evidence>
<keyword evidence="6 9" id="KW-1133">Transmembrane helix</keyword>
<name>A0A2P8H5R7_9BACL</name>
<feature type="transmembrane region" description="Helical" evidence="9">
    <location>
        <begin position="124"/>
        <end position="143"/>
    </location>
</feature>
<keyword evidence="2" id="KW-0813">Transport</keyword>
<proteinExistence type="inferred from homology"/>
<evidence type="ECO:0000256" key="7">
    <source>
        <dbReference type="ARBA" id="ARBA00023136"/>
    </source>
</evidence>
<dbReference type="RefSeq" id="WP_106532250.1">
    <property type="nucleotide sequence ID" value="NZ_PYAT01000002.1"/>
</dbReference>
<evidence type="ECO:0000256" key="5">
    <source>
        <dbReference type="ARBA" id="ARBA00022692"/>
    </source>
</evidence>
<feature type="transmembrane region" description="Helical" evidence="9">
    <location>
        <begin position="83"/>
        <end position="104"/>
    </location>
</feature>
<evidence type="ECO:0000256" key="4">
    <source>
        <dbReference type="ARBA" id="ARBA00022519"/>
    </source>
</evidence>
<comment type="subcellular location">
    <subcellularLocation>
        <location evidence="1">Cell inner membrane</location>
        <topology evidence="1">Multi-pass membrane protein</topology>
    </subcellularLocation>
</comment>
<dbReference type="Proteomes" id="UP000242682">
    <property type="component" value="Unassembled WGS sequence"/>
</dbReference>
<organism evidence="11 12">
    <name type="scientific">Planomicrobium soli</name>
    <dbReference type="NCBI Taxonomy" id="1176648"/>
    <lineage>
        <taxon>Bacteria</taxon>
        <taxon>Bacillati</taxon>
        <taxon>Bacillota</taxon>
        <taxon>Bacilli</taxon>
        <taxon>Bacillales</taxon>
        <taxon>Caryophanaceae</taxon>
        <taxon>Planomicrobium</taxon>
    </lineage>
</organism>
<dbReference type="InterPro" id="IPR007387">
    <property type="entry name" value="TRAP_DctQ"/>
</dbReference>
<dbReference type="GO" id="GO:0005886">
    <property type="term" value="C:plasma membrane"/>
    <property type="evidence" value="ECO:0007669"/>
    <property type="project" value="UniProtKB-SubCell"/>
</dbReference>
<dbReference type="PROSITE" id="PS51257">
    <property type="entry name" value="PROKAR_LIPOPROTEIN"/>
    <property type="match status" value="1"/>
</dbReference>
<comment type="similarity">
    <text evidence="8">Belongs to the TRAP transporter small permease family.</text>
</comment>
<evidence type="ECO:0000256" key="1">
    <source>
        <dbReference type="ARBA" id="ARBA00004429"/>
    </source>
</evidence>
<evidence type="ECO:0000259" key="10">
    <source>
        <dbReference type="Pfam" id="PF04290"/>
    </source>
</evidence>
<evidence type="ECO:0000313" key="12">
    <source>
        <dbReference type="Proteomes" id="UP000242682"/>
    </source>
</evidence>
<keyword evidence="12" id="KW-1185">Reference proteome</keyword>
<dbReference type="GO" id="GO:0022857">
    <property type="term" value="F:transmembrane transporter activity"/>
    <property type="evidence" value="ECO:0007669"/>
    <property type="project" value="TreeGrafter"/>
</dbReference>
<comment type="caution">
    <text evidence="11">The sequence shown here is derived from an EMBL/GenBank/DDBJ whole genome shotgun (WGS) entry which is preliminary data.</text>
</comment>
<dbReference type="GO" id="GO:0015740">
    <property type="term" value="P:C4-dicarboxylate transport"/>
    <property type="evidence" value="ECO:0007669"/>
    <property type="project" value="TreeGrafter"/>
</dbReference>
<dbReference type="AlphaFoldDB" id="A0A2P8H5R7"/>
<keyword evidence="5 9" id="KW-0812">Transmembrane</keyword>
<feature type="transmembrane region" description="Helical" evidence="9">
    <location>
        <begin position="7"/>
        <end position="29"/>
    </location>
</feature>
<accession>A0A2P8H5R7</accession>
<keyword evidence="4" id="KW-0997">Cell inner membrane</keyword>
<evidence type="ECO:0000256" key="6">
    <source>
        <dbReference type="ARBA" id="ARBA00022989"/>
    </source>
</evidence>
<sequence>MRKIVDRITAFLTCSLMVAMVLVACWQVFTRFVLNSPSTVTEEFLRYALVWLTMLGAAYTYGLKKHLAIVFVARKLPEKIQRILDFVVEAIIIVFIVSVLLFGGTQTYRSAMGQVSSALGMPMQYLYLSVVVAGVLFIFYAFIHIFETINKIKQTDLQPKAREQINP</sequence>
<evidence type="ECO:0000256" key="3">
    <source>
        <dbReference type="ARBA" id="ARBA00022475"/>
    </source>
</evidence>
<dbReference type="OrthoDB" id="9815614at2"/>
<dbReference type="EMBL" id="PYAT01000002">
    <property type="protein sequence ID" value="PSL41566.1"/>
    <property type="molecule type" value="Genomic_DNA"/>
</dbReference>
<gene>
    <name evidence="11" type="ORF">B0H99_102250</name>
</gene>
<evidence type="ECO:0000313" key="11">
    <source>
        <dbReference type="EMBL" id="PSL41566.1"/>
    </source>
</evidence>
<feature type="domain" description="Tripartite ATP-independent periplasmic transporters DctQ component" evidence="10">
    <location>
        <begin position="20"/>
        <end position="149"/>
    </location>
</feature>
<evidence type="ECO:0000256" key="8">
    <source>
        <dbReference type="ARBA" id="ARBA00038436"/>
    </source>
</evidence>
<keyword evidence="7 9" id="KW-0472">Membrane</keyword>
<keyword evidence="3" id="KW-1003">Cell membrane</keyword>